<evidence type="ECO:0000313" key="10">
    <source>
        <dbReference type="EMBL" id="MFC7749520.1"/>
    </source>
</evidence>
<dbReference type="EMBL" id="JBHTGQ010000014">
    <property type="protein sequence ID" value="MFC7749520.1"/>
    <property type="molecule type" value="Genomic_DNA"/>
</dbReference>
<sequence length="275" mass="31290">MKRRHKQHHEEHADETWLIPYSDLLTLLLALFIVLFASSTLDAKKFDKLKQSFSSAFEGGIHFFQLSPTLPLETNEFAVDPAGTQMKRLDKEEEQRLEQIRQETEDLKNLQEKLNDYIAMNNLSSQLETQLTEDMLKITIRDQTLFDSGSATVKPESRKLAVAIADMLAQYPKYKVEIAGHTDNVPIRTAEFDSNWELSFQRAYNFMKLLAQNPGIDPARFMPVPHGEYSPIESNDTAEGRAKNRRVEVSILKSAVTERKTDLEGVPQAIPAANP</sequence>
<dbReference type="SUPFAM" id="SSF103088">
    <property type="entry name" value="OmpA-like"/>
    <property type="match status" value="1"/>
</dbReference>
<comment type="similarity">
    <text evidence="2">Belongs to the MotB family.</text>
</comment>
<keyword evidence="10" id="KW-0969">Cilium</keyword>
<dbReference type="InterPro" id="IPR006665">
    <property type="entry name" value="OmpA-like"/>
</dbReference>
<evidence type="ECO:0000256" key="4">
    <source>
        <dbReference type="ARBA" id="ARBA00022692"/>
    </source>
</evidence>
<keyword evidence="4" id="KW-0812">Transmembrane</keyword>
<comment type="caution">
    <text evidence="10">The sequence shown here is derived from an EMBL/GenBank/DDBJ whole genome shotgun (WGS) entry which is preliminary data.</text>
</comment>
<dbReference type="PANTHER" id="PTHR30329">
    <property type="entry name" value="STATOR ELEMENT OF FLAGELLAR MOTOR COMPLEX"/>
    <property type="match status" value="1"/>
</dbReference>
<keyword evidence="5" id="KW-1133">Transmembrane helix</keyword>
<keyword evidence="11" id="KW-1185">Reference proteome</keyword>
<keyword evidence="6 7" id="KW-0472">Membrane</keyword>
<feature type="domain" description="OmpA-like" evidence="9">
    <location>
        <begin position="133"/>
        <end position="255"/>
    </location>
</feature>
<keyword evidence="10" id="KW-0966">Cell projection</keyword>
<organism evidence="10 11">
    <name type="scientific">Paenibacillus thermoaerophilus</name>
    <dbReference type="NCBI Taxonomy" id="1215385"/>
    <lineage>
        <taxon>Bacteria</taxon>
        <taxon>Bacillati</taxon>
        <taxon>Bacillota</taxon>
        <taxon>Bacilli</taxon>
        <taxon>Bacillales</taxon>
        <taxon>Paenibacillaceae</taxon>
        <taxon>Paenibacillus</taxon>
    </lineage>
</organism>
<reference evidence="11" key="1">
    <citation type="journal article" date="2019" name="Int. J. Syst. Evol. Microbiol.">
        <title>The Global Catalogue of Microorganisms (GCM) 10K type strain sequencing project: providing services to taxonomists for standard genome sequencing and annotation.</title>
        <authorList>
            <consortium name="The Broad Institute Genomics Platform"/>
            <consortium name="The Broad Institute Genome Sequencing Center for Infectious Disease"/>
            <person name="Wu L."/>
            <person name="Ma J."/>
        </authorList>
    </citation>
    <scope>NUCLEOTIDE SEQUENCE [LARGE SCALE GENOMIC DNA]</scope>
    <source>
        <strain evidence="11">JCM 18657</strain>
    </source>
</reference>
<comment type="subcellular location">
    <subcellularLocation>
        <location evidence="1">Cell membrane</location>
        <topology evidence="1">Single-pass membrane protein</topology>
    </subcellularLocation>
</comment>
<dbReference type="PANTHER" id="PTHR30329:SF21">
    <property type="entry name" value="LIPOPROTEIN YIAD-RELATED"/>
    <property type="match status" value="1"/>
</dbReference>
<dbReference type="InterPro" id="IPR025713">
    <property type="entry name" value="MotB-like_N_dom"/>
</dbReference>
<dbReference type="Gene3D" id="3.30.1330.60">
    <property type="entry name" value="OmpA-like domain"/>
    <property type="match status" value="1"/>
</dbReference>
<keyword evidence="3" id="KW-1003">Cell membrane</keyword>
<dbReference type="PROSITE" id="PS51123">
    <property type="entry name" value="OMPA_2"/>
    <property type="match status" value="1"/>
</dbReference>
<evidence type="ECO:0000256" key="7">
    <source>
        <dbReference type="PROSITE-ProRule" id="PRU00473"/>
    </source>
</evidence>
<evidence type="ECO:0000256" key="3">
    <source>
        <dbReference type="ARBA" id="ARBA00022475"/>
    </source>
</evidence>
<dbReference type="Pfam" id="PF00691">
    <property type="entry name" value="OmpA"/>
    <property type="match status" value="1"/>
</dbReference>
<dbReference type="RefSeq" id="WP_246068038.1">
    <property type="nucleotide sequence ID" value="NZ_JBHTGQ010000014.1"/>
</dbReference>
<accession>A0ABW2V259</accession>
<evidence type="ECO:0000256" key="2">
    <source>
        <dbReference type="ARBA" id="ARBA00008914"/>
    </source>
</evidence>
<evidence type="ECO:0000256" key="6">
    <source>
        <dbReference type="ARBA" id="ARBA00023136"/>
    </source>
</evidence>
<dbReference type="InterPro" id="IPR036737">
    <property type="entry name" value="OmpA-like_sf"/>
</dbReference>
<dbReference type="Proteomes" id="UP001596528">
    <property type="component" value="Unassembled WGS sequence"/>
</dbReference>
<dbReference type="InterPro" id="IPR050330">
    <property type="entry name" value="Bact_OuterMem_StrucFunc"/>
</dbReference>
<dbReference type="Pfam" id="PF13677">
    <property type="entry name" value="MotB_plug"/>
    <property type="match status" value="1"/>
</dbReference>
<feature type="coiled-coil region" evidence="8">
    <location>
        <begin position="86"/>
        <end position="120"/>
    </location>
</feature>
<gene>
    <name evidence="10" type="ORF">ACFQWB_06115</name>
</gene>
<proteinExistence type="inferred from homology"/>
<keyword evidence="8" id="KW-0175">Coiled coil</keyword>
<name>A0ABW2V259_9BACL</name>
<evidence type="ECO:0000256" key="1">
    <source>
        <dbReference type="ARBA" id="ARBA00004162"/>
    </source>
</evidence>
<keyword evidence="10" id="KW-0282">Flagellum</keyword>
<evidence type="ECO:0000259" key="9">
    <source>
        <dbReference type="PROSITE" id="PS51123"/>
    </source>
</evidence>
<evidence type="ECO:0000313" key="11">
    <source>
        <dbReference type="Proteomes" id="UP001596528"/>
    </source>
</evidence>
<dbReference type="CDD" id="cd07185">
    <property type="entry name" value="OmpA_C-like"/>
    <property type="match status" value="1"/>
</dbReference>
<protein>
    <submittedName>
        <fullName evidence="10">Flagellar motor protein MotB</fullName>
    </submittedName>
</protein>
<evidence type="ECO:0000256" key="8">
    <source>
        <dbReference type="SAM" id="Coils"/>
    </source>
</evidence>
<evidence type="ECO:0000256" key="5">
    <source>
        <dbReference type="ARBA" id="ARBA00022989"/>
    </source>
</evidence>